<feature type="region of interest" description="Disordered" evidence="6">
    <location>
        <begin position="433"/>
        <end position="459"/>
    </location>
</feature>
<evidence type="ECO:0000256" key="7">
    <source>
        <dbReference type="SAM" id="Phobius"/>
    </source>
</evidence>
<keyword evidence="4 7" id="KW-1133">Transmembrane helix</keyword>
<feature type="compositionally biased region" description="Basic residues" evidence="6">
    <location>
        <begin position="73"/>
        <end position="83"/>
    </location>
</feature>
<accession>A0A0C6FI65</accession>
<dbReference type="AlphaFoldDB" id="A0A0C6FI65"/>
<protein>
    <submittedName>
        <fullName evidence="8">ABC-type cobalt transport system, permease component CbiQ and related transporters</fullName>
    </submittedName>
</protein>
<feature type="compositionally biased region" description="Basic and acidic residues" evidence="6">
    <location>
        <begin position="11"/>
        <end position="22"/>
    </location>
</feature>
<evidence type="ECO:0000256" key="1">
    <source>
        <dbReference type="ARBA" id="ARBA00004141"/>
    </source>
</evidence>
<dbReference type="InterPro" id="IPR003339">
    <property type="entry name" value="ABC/ECF_trnsptr_transmembrane"/>
</dbReference>
<dbReference type="PATRIC" id="fig|270351.10.peg.5145"/>
<feature type="compositionally biased region" description="Basic and acidic residues" evidence="6">
    <location>
        <begin position="151"/>
        <end position="179"/>
    </location>
</feature>
<organism evidence="8 9">
    <name type="scientific">Methylobacterium aquaticum</name>
    <dbReference type="NCBI Taxonomy" id="270351"/>
    <lineage>
        <taxon>Bacteria</taxon>
        <taxon>Pseudomonadati</taxon>
        <taxon>Pseudomonadota</taxon>
        <taxon>Alphaproteobacteria</taxon>
        <taxon>Hyphomicrobiales</taxon>
        <taxon>Methylobacteriaceae</taxon>
        <taxon>Methylobacterium</taxon>
    </lineage>
</organism>
<evidence type="ECO:0000256" key="2">
    <source>
        <dbReference type="ARBA" id="ARBA00008564"/>
    </source>
</evidence>
<evidence type="ECO:0000256" key="6">
    <source>
        <dbReference type="SAM" id="MobiDB-lite"/>
    </source>
</evidence>
<comment type="similarity">
    <text evidence="2">Belongs to the CbiQ family.</text>
</comment>
<dbReference type="PANTHER" id="PTHR33514">
    <property type="entry name" value="PROTEIN ABCI12, CHLOROPLASTIC"/>
    <property type="match status" value="1"/>
</dbReference>
<reference evidence="8 9" key="1">
    <citation type="journal article" date="2015" name="Genome Announc.">
        <title>Complete Genome Sequence of Methylobacterium aquaticum Strain 22A, Isolated from Racomitrium japonicum Moss.</title>
        <authorList>
            <person name="Tani A."/>
            <person name="Ogura Y."/>
            <person name="Hayashi T."/>
            <person name="Kimbara K."/>
        </authorList>
    </citation>
    <scope>NUCLEOTIDE SEQUENCE [LARGE SCALE GENOMIC DNA]</scope>
    <source>
        <strain evidence="8 9">MA-22A</strain>
    </source>
</reference>
<keyword evidence="3 7" id="KW-0812">Transmembrane</keyword>
<evidence type="ECO:0000313" key="9">
    <source>
        <dbReference type="Proteomes" id="UP000061432"/>
    </source>
</evidence>
<dbReference type="KEGG" id="maqu:Maq22A_c26840"/>
<dbReference type="PANTHER" id="PTHR33514:SF13">
    <property type="entry name" value="PROTEIN ABCI12, CHLOROPLASTIC"/>
    <property type="match status" value="1"/>
</dbReference>
<feature type="region of interest" description="Disordered" evidence="6">
    <location>
        <begin position="1"/>
        <end position="248"/>
    </location>
</feature>
<name>A0A0C6FI65_9HYPH</name>
<feature type="transmembrane region" description="Helical" evidence="7">
    <location>
        <begin position="307"/>
        <end position="327"/>
    </location>
</feature>
<gene>
    <name evidence="8" type="primary">cbiQ</name>
    <name evidence="8" type="ORF">Maq22A_c26840</name>
</gene>
<evidence type="ECO:0000256" key="5">
    <source>
        <dbReference type="ARBA" id="ARBA00023136"/>
    </source>
</evidence>
<dbReference type="Pfam" id="PF02361">
    <property type="entry name" value="CbiQ"/>
    <property type="match status" value="1"/>
</dbReference>
<dbReference type="GO" id="GO:0005886">
    <property type="term" value="C:plasma membrane"/>
    <property type="evidence" value="ECO:0007669"/>
    <property type="project" value="UniProtKB-ARBA"/>
</dbReference>
<evidence type="ECO:0000256" key="3">
    <source>
        <dbReference type="ARBA" id="ARBA00022692"/>
    </source>
</evidence>
<feature type="compositionally biased region" description="Basic residues" evidence="6">
    <location>
        <begin position="29"/>
        <end position="38"/>
    </location>
</feature>
<keyword evidence="5 7" id="KW-0472">Membrane</keyword>
<proteinExistence type="inferred from homology"/>
<evidence type="ECO:0000256" key="4">
    <source>
        <dbReference type="ARBA" id="ARBA00022989"/>
    </source>
</evidence>
<sequence>MMLKRRPPGPGRERWRRDRDQAGRPCLRGAHRPARPHPRPAGAAHRGGGGQRQRQEHLRAPAQRPPGAEQRHRAGRRARHAPRRQGGAPQGRLRVPEPRQPDRAAGGRGRPRLRAEEPRAAEGRDRPARRRGPRPLRPAALARPPGPPPQRRAEAAPGDCRRAGDGARGDRVRRADDAARPAQQAPDRAGHRRPAAARDRGLARPRLPGAFRPGAGVRGRPGRDRRPPRGRPAGLRRDDVVTPYVPGDSPVHRCPPGRKILLLVGAGSVLFAWPRLDLALAALGLAGLLYGVAGIPVRLVLDQLRSLAWILAVLVLVQVALDGWLAGLLVAARLAALVLLAGLVTLTTRSADLIEALQRGLAWLRFVGVNPAKVGLAIALTLRFIPVLAAIAAEVREAQRARGLERSLVALTVPVVVRMLKMSDDIAAAIDARSYDPDGTDGRPPSPRTRLSKDPHVDP</sequence>
<dbReference type="CDD" id="cd16914">
    <property type="entry name" value="EcfT"/>
    <property type="match status" value="1"/>
</dbReference>
<dbReference type="STRING" id="270351.Maq22A_c26840"/>
<feature type="compositionally biased region" description="Basic and acidic residues" evidence="6">
    <location>
        <begin position="113"/>
        <end position="126"/>
    </location>
</feature>
<dbReference type="EMBL" id="AP014704">
    <property type="protein sequence ID" value="BAQ48223.1"/>
    <property type="molecule type" value="Genomic_DNA"/>
</dbReference>
<evidence type="ECO:0000313" key="8">
    <source>
        <dbReference type="EMBL" id="BAQ48223.1"/>
    </source>
</evidence>
<comment type="subcellular location">
    <subcellularLocation>
        <location evidence="1">Membrane</location>
        <topology evidence="1">Multi-pass membrane protein</topology>
    </subcellularLocation>
</comment>
<feature type="transmembrane region" description="Helical" evidence="7">
    <location>
        <begin position="278"/>
        <end position="301"/>
    </location>
</feature>
<dbReference type="Proteomes" id="UP000061432">
    <property type="component" value="Chromosome"/>
</dbReference>
<reference evidence="9" key="2">
    <citation type="submission" date="2015-01" db="EMBL/GenBank/DDBJ databases">
        <title>Complete genome sequence of Methylobacterium aquaticum strain 22A.</title>
        <authorList>
            <person name="Tani A."/>
            <person name="Ogura Y."/>
            <person name="Hayashi T."/>
        </authorList>
    </citation>
    <scope>NUCLEOTIDE SEQUENCE [LARGE SCALE GENOMIC DNA]</scope>
    <source>
        <strain evidence="9">MA-22A</strain>
    </source>
</reference>